<dbReference type="RefSeq" id="WP_148870930.1">
    <property type="nucleotide sequence ID" value="NZ_VNIA01000005.1"/>
</dbReference>
<name>A0A5S5DM33_9FLAO</name>
<dbReference type="Proteomes" id="UP000323136">
    <property type="component" value="Unassembled WGS sequence"/>
</dbReference>
<keyword evidence="3" id="KW-1185">Reference proteome</keyword>
<organism evidence="2 3">
    <name type="scientific">Tenacibaculum adriaticum</name>
    <dbReference type="NCBI Taxonomy" id="413713"/>
    <lineage>
        <taxon>Bacteria</taxon>
        <taxon>Pseudomonadati</taxon>
        <taxon>Bacteroidota</taxon>
        <taxon>Flavobacteriia</taxon>
        <taxon>Flavobacteriales</taxon>
        <taxon>Flavobacteriaceae</taxon>
        <taxon>Tenacibaculum</taxon>
    </lineage>
</organism>
<feature type="chain" id="PRO_5024436065" evidence="1">
    <location>
        <begin position="27"/>
        <end position="134"/>
    </location>
</feature>
<sequence>MKTEVTKKLKFAVFAIVMMAAGAVNAQTTTGNIGKKANATLGSTATSVRVIDNKGTKKYLQVENGLTSFTDTAPDGGVITTWQLGGTLTSNTTITTGATEALTINGGNFNVNDVVLEAGAAATTATLDTSGYIF</sequence>
<dbReference type="EMBL" id="VNIA01000005">
    <property type="protein sequence ID" value="TYP96993.1"/>
    <property type="molecule type" value="Genomic_DNA"/>
</dbReference>
<dbReference type="AlphaFoldDB" id="A0A5S5DM33"/>
<comment type="caution">
    <text evidence="2">The sequence shown here is derived from an EMBL/GenBank/DDBJ whole genome shotgun (WGS) entry which is preliminary data.</text>
</comment>
<evidence type="ECO:0000313" key="2">
    <source>
        <dbReference type="EMBL" id="TYP96993.1"/>
    </source>
</evidence>
<keyword evidence="1" id="KW-0732">Signal</keyword>
<dbReference type="OrthoDB" id="1191352at2"/>
<evidence type="ECO:0000256" key="1">
    <source>
        <dbReference type="SAM" id="SignalP"/>
    </source>
</evidence>
<evidence type="ECO:0000313" key="3">
    <source>
        <dbReference type="Proteomes" id="UP000323136"/>
    </source>
</evidence>
<gene>
    <name evidence="2" type="ORF">C7447_1056</name>
</gene>
<feature type="signal peptide" evidence="1">
    <location>
        <begin position="1"/>
        <end position="26"/>
    </location>
</feature>
<protein>
    <submittedName>
        <fullName evidence="2">Uncharacterized protein</fullName>
    </submittedName>
</protein>
<reference evidence="2 3" key="1">
    <citation type="submission" date="2019-07" db="EMBL/GenBank/DDBJ databases">
        <title>Genomic Encyclopedia of Type Strains, Phase IV (KMG-IV): sequencing the most valuable type-strain genomes for metagenomic binning, comparative biology and taxonomic classification.</title>
        <authorList>
            <person name="Goeker M."/>
        </authorList>
    </citation>
    <scope>NUCLEOTIDE SEQUENCE [LARGE SCALE GENOMIC DNA]</scope>
    <source>
        <strain evidence="2 3">DSM 18961</strain>
    </source>
</reference>
<proteinExistence type="predicted"/>
<accession>A0A5S5DM33</accession>